<comment type="caution">
    <text evidence="2">The sequence shown here is derived from an EMBL/GenBank/DDBJ whole genome shotgun (WGS) entry which is preliminary data.</text>
</comment>
<accession>A0ABR2QCN6</accession>
<evidence type="ECO:0000313" key="2">
    <source>
        <dbReference type="EMBL" id="KAK8998408.1"/>
    </source>
</evidence>
<name>A0ABR2QCN6_9ROSI</name>
<keyword evidence="3" id="KW-1185">Reference proteome</keyword>
<dbReference type="Proteomes" id="UP001396334">
    <property type="component" value="Unassembled WGS sequence"/>
</dbReference>
<feature type="region of interest" description="Disordered" evidence="1">
    <location>
        <begin position="33"/>
        <end position="65"/>
    </location>
</feature>
<proteinExistence type="predicted"/>
<evidence type="ECO:0000313" key="3">
    <source>
        <dbReference type="Proteomes" id="UP001396334"/>
    </source>
</evidence>
<reference evidence="2 3" key="1">
    <citation type="journal article" date="2024" name="G3 (Bethesda)">
        <title>Genome assembly of Hibiscus sabdariffa L. provides insights into metabolisms of medicinal natural products.</title>
        <authorList>
            <person name="Kim T."/>
        </authorList>
    </citation>
    <scope>NUCLEOTIDE SEQUENCE [LARGE SCALE GENOMIC DNA]</scope>
    <source>
        <strain evidence="2">TK-2024</strain>
        <tissue evidence="2">Old leaves</tissue>
    </source>
</reference>
<gene>
    <name evidence="2" type="ORF">V6N11_083799</name>
</gene>
<organism evidence="2 3">
    <name type="scientific">Hibiscus sabdariffa</name>
    <name type="common">roselle</name>
    <dbReference type="NCBI Taxonomy" id="183260"/>
    <lineage>
        <taxon>Eukaryota</taxon>
        <taxon>Viridiplantae</taxon>
        <taxon>Streptophyta</taxon>
        <taxon>Embryophyta</taxon>
        <taxon>Tracheophyta</taxon>
        <taxon>Spermatophyta</taxon>
        <taxon>Magnoliopsida</taxon>
        <taxon>eudicotyledons</taxon>
        <taxon>Gunneridae</taxon>
        <taxon>Pentapetalae</taxon>
        <taxon>rosids</taxon>
        <taxon>malvids</taxon>
        <taxon>Malvales</taxon>
        <taxon>Malvaceae</taxon>
        <taxon>Malvoideae</taxon>
        <taxon>Hibiscus</taxon>
    </lineage>
</organism>
<dbReference type="EMBL" id="JBBPBN010000041">
    <property type="protein sequence ID" value="KAK8998408.1"/>
    <property type="molecule type" value="Genomic_DNA"/>
</dbReference>
<sequence>MEVTDGLTGLDATGKAQSISKDSYVSMVARNVNASGSHKRRRPTCMANPSKSVVRKETRPTNAKGSRFATLEQEEVVENAVVEEAPGVTLANATLMNTRSTGNESNRGLKDSSHGLMVAKKAAYKISNLDKKAKKINKYFGYV</sequence>
<protein>
    <submittedName>
        <fullName evidence="2">Uncharacterized protein</fullName>
    </submittedName>
</protein>
<evidence type="ECO:0000256" key="1">
    <source>
        <dbReference type="SAM" id="MobiDB-lite"/>
    </source>
</evidence>